<dbReference type="Proteomes" id="UP000886469">
    <property type="component" value="Unassembled WGS sequence"/>
</dbReference>
<reference evidence="1" key="1">
    <citation type="submission" date="2019-03" db="EMBL/GenBank/DDBJ databases">
        <title>Metabolic reconstructions from genomes of highly enriched 'Candidatus Accumulibacter' and 'Candidatus Competibacter' bioreactor populations.</title>
        <authorList>
            <person name="Annavajhala M.K."/>
            <person name="Welles L."/>
            <person name="Abbas B."/>
            <person name="Sorokin D."/>
            <person name="Park H."/>
            <person name="Van Loosdrecht M."/>
            <person name="Chandran K."/>
        </authorList>
    </citation>
    <scope>NUCLEOTIDE SEQUENCE</scope>
    <source>
        <strain evidence="1">SBR_L</strain>
    </source>
</reference>
<dbReference type="Gene3D" id="3.40.50.720">
    <property type="entry name" value="NAD(P)-binding Rossmann-like Domain"/>
    <property type="match status" value="1"/>
</dbReference>
<keyword evidence="2" id="KW-1185">Reference proteome</keyword>
<evidence type="ECO:0000313" key="2">
    <source>
        <dbReference type="Proteomes" id="UP000886469"/>
    </source>
</evidence>
<accession>A0ABX1TBS9</accession>
<name>A0ABX1TBS9_9PROT</name>
<proteinExistence type="predicted"/>
<comment type="caution">
    <text evidence="1">The sequence shown here is derived from an EMBL/GenBank/DDBJ whole genome shotgun (WGS) entry which is preliminary data.</text>
</comment>
<gene>
    <name evidence="1" type="ORF">E4Q08_10665</name>
</gene>
<protein>
    <submittedName>
        <fullName evidence="1">NAD(P)-dependent oxidoreductase</fullName>
    </submittedName>
</protein>
<dbReference type="SUPFAM" id="SSF51735">
    <property type="entry name" value="NAD(P)-binding Rossmann-fold domains"/>
    <property type="match status" value="1"/>
</dbReference>
<sequence length="263" mass="28862">MKISTTGTCSELEAILERQRATGAIENIHINLAGQQANTLLHDGHAWKDFARLTLAGTHRAVRSASAGASPILVHASFAFVHAVEHGAKLHEPLRSSVEAILECEALVLSSQAPACVVRLGYLYGPESDDLRAYRTAFSLWRPYWSGPPDAPQYHLHQFDAASALLAAARPRNVGKILYATDGVAASFMRLMDAFANRVGRRAPLHLPLWSKPLARVIICEEHMQQAALPMPPRTPTPRVPGWKPKFPDYRAGLDQVIEAWGN</sequence>
<organism evidence="1 2">
    <name type="scientific">Candidatus Accumulibacter contiguus</name>
    <dbReference type="NCBI Taxonomy" id="2954381"/>
    <lineage>
        <taxon>Bacteria</taxon>
        <taxon>Pseudomonadati</taxon>
        <taxon>Pseudomonadota</taxon>
        <taxon>Betaproteobacteria</taxon>
        <taxon>Candidatus Accumulibacter</taxon>
    </lineage>
</organism>
<evidence type="ECO:0000313" key="1">
    <source>
        <dbReference type="EMBL" id="NMQ05697.1"/>
    </source>
</evidence>
<dbReference type="EMBL" id="SPMX01000026">
    <property type="protein sequence ID" value="NMQ05697.1"/>
    <property type="molecule type" value="Genomic_DNA"/>
</dbReference>
<dbReference type="InterPro" id="IPR036291">
    <property type="entry name" value="NAD(P)-bd_dom_sf"/>
</dbReference>
<dbReference type="RefSeq" id="WP_169070386.1">
    <property type="nucleotide sequence ID" value="NZ_JAZKUC010000001.1"/>
</dbReference>